<protein>
    <submittedName>
        <fullName evidence="1">Uncharacterized protein</fullName>
    </submittedName>
</protein>
<gene>
    <name evidence="1" type="ORF">G4B88_014574</name>
</gene>
<evidence type="ECO:0000313" key="1">
    <source>
        <dbReference type="EMBL" id="KAF4404118.1"/>
    </source>
</evidence>
<reference evidence="1 2" key="1">
    <citation type="journal article" date="2020" name="bioRxiv">
        <title>Sequence and annotation of 42 cannabis genomes reveals extensive copy number variation in cannabinoid synthesis and pathogen resistance genes.</title>
        <authorList>
            <person name="Mckernan K.J."/>
            <person name="Helbert Y."/>
            <person name="Kane L.T."/>
            <person name="Ebling H."/>
            <person name="Zhang L."/>
            <person name="Liu B."/>
            <person name="Eaton Z."/>
            <person name="Mclaughlin S."/>
            <person name="Kingan S."/>
            <person name="Baybayan P."/>
            <person name="Concepcion G."/>
            <person name="Jordan M."/>
            <person name="Riva A."/>
            <person name="Barbazuk W."/>
            <person name="Harkins T."/>
        </authorList>
    </citation>
    <scope>NUCLEOTIDE SEQUENCE [LARGE SCALE GENOMIC DNA]</scope>
    <source>
        <strain evidence="2">cv. Jamaican Lion 4</strain>
        <tissue evidence="1">Leaf</tissue>
    </source>
</reference>
<keyword evidence="2" id="KW-1185">Reference proteome</keyword>
<dbReference type="AlphaFoldDB" id="A0A7J6IAP7"/>
<dbReference type="Gene3D" id="2.60.40.2310">
    <property type="match status" value="1"/>
</dbReference>
<dbReference type="EMBL" id="JAATIQ010000002">
    <property type="protein sequence ID" value="KAF4404118.1"/>
    <property type="molecule type" value="Genomic_DNA"/>
</dbReference>
<accession>A0A7J6IAP7</accession>
<comment type="caution">
    <text evidence="1">The sequence shown here is derived from an EMBL/GenBank/DDBJ whole genome shotgun (WGS) entry which is preliminary data.</text>
</comment>
<proteinExistence type="predicted"/>
<evidence type="ECO:0000313" key="2">
    <source>
        <dbReference type="Proteomes" id="UP000583929"/>
    </source>
</evidence>
<name>A0A7J6IAP7_CANSA</name>
<sequence length="371" mass="40639">MVAAKTIMLISLVKLNPSKTAVKQSLRHCSSSENIKSALATTHNRSGLRIFAEWSPRKLADPLDFEGVIINPNASADYIHYLCVMHYSNSAISQLTGSTMRSPVQQPSVLDDNVPSITIPSIMSTSITVTRIVMNNLLWCSYVTKLKPQVWVFNSTVKVSFKVTVSTTHQMSAGYLSGGLNWSDRVHTRIPLPLRIEMFQPYSNTSVLLAIITIVTLSRLSTHFFIILLKSSKVLTSLGELTFLHALTHVPVNKSSLSIHEIKLVVNPGEHFSHTGRVRDHTNSSLDLGQVTSRNHSGGLVIDTALESSWAPIDELNCPLGLDSGHCGVNIFGNDVTPVHQTTGHVLPMARVTFGHHGRWLESAVGDLSHG</sequence>
<organism evidence="1 2">
    <name type="scientific">Cannabis sativa</name>
    <name type="common">Hemp</name>
    <name type="synonym">Marijuana</name>
    <dbReference type="NCBI Taxonomy" id="3483"/>
    <lineage>
        <taxon>Eukaryota</taxon>
        <taxon>Viridiplantae</taxon>
        <taxon>Streptophyta</taxon>
        <taxon>Embryophyta</taxon>
        <taxon>Tracheophyta</taxon>
        <taxon>Spermatophyta</taxon>
        <taxon>Magnoliopsida</taxon>
        <taxon>eudicotyledons</taxon>
        <taxon>Gunneridae</taxon>
        <taxon>Pentapetalae</taxon>
        <taxon>rosids</taxon>
        <taxon>fabids</taxon>
        <taxon>Rosales</taxon>
        <taxon>Cannabaceae</taxon>
        <taxon>Cannabis</taxon>
    </lineage>
</organism>
<dbReference type="Proteomes" id="UP000583929">
    <property type="component" value="Unassembled WGS sequence"/>
</dbReference>